<evidence type="ECO:0000313" key="8">
    <source>
        <dbReference type="EMBL" id="KAF7674308.1"/>
    </source>
</evidence>
<reference evidence="8" key="1">
    <citation type="submission" date="2020-01" db="EMBL/GenBank/DDBJ databases">
        <authorList>
            <person name="Feng Z.H.Z."/>
        </authorList>
    </citation>
    <scope>NUCLEOTIDE SEQUENCE</scope>
    <source>
        <strain evidence="8">CBS107.38</strain>
    </source>
</reference>
<evidence type="ECO:0000256" key="3">
    <source>
        <dbReference type="ARBA" id="ARBA00023002"/>
    </source>
</evidence>
<dbReference type="Proteomes" id="UP000596902">
    <property type="component" value="Unassembled WGS sequence"/>
</dbReference>
<reference evidence="8" key="2">
    <citation type="submission" date="2020-08" db="EMBL/GenBank/DDBJ databases">
        <title>Draft Genome Sequence of Cumin Blight Pathogen Alternaria burnsii.</title>
        <authorList>
            <person name="Feng Z."/>
        </authorList>
    </citation>
    <scope>NUCLEOTIDE SEQUENCE</scope>
    <source>
        <strain evidence="8">CBS107.38</strain>
    </source>
</reference>
<dbReference type="SUPFAM" id="SSF51905">
    <property type="entry name" value="FAD/NAD(P)-binding domain"/>
    <property type="match status" value="1"/>
</dbReference>
<dbReference type="GeneID" id="62206299"/>
<evidence type="ECO:0000259" key="6">
    <source>
        <dbReference type="Pfam" id="PF07992"/>
    </source>
</evidence>
<dbReference type="AlphaFoldDB" id="A0A8H7B3G2"/>
<dbReference type="Pfam" id="PF05347">
    <property type="entry name" value="Complex1_LYR"/>
    <property type="match status" value="1"/>
</dbReference>
<accession>A0A8H7B3G2</accession>
<evidence type="ECO:0008006" key="10">
    <source>
        <dbReference type="Google" id="ProtNLM"/>
    </source>
</evidence>
<dbReference type="PANTHER" id="PTHR23023">
    <property type="entry name" value="DIMETHYLANILINE MONOOXYGENASE"/>
    <property type="match status" value="1"/>
</dbReference>
<dbReference type="InterPro" id="IPR023753">
    <property type="entry name" value="FAD/NAD-binding_dom"/>
</dbReference>
<evidence type="ECO:0000313" key="9">
    <source>
        <dbReference type="Proteomes" id="UP000596902"/>
    </source>
</evidence>
<gene>
    <name evidence="8" type="ORF">GT037_008074</name>
</gene>
<dbReference type="InterPro" id="IPR045293">
    <property type="entry name" value="Complex1_LYR_LYRM2"/>
</dbReference>
<keyword evidence="3" id="KW-0560">Oxidoreductase</keyword>
<evidence type="ECO:0000259" key="5">
    <source>
        <dbReference type="Pfam" id="PF05347"/>
    </source>
</evidence>
<keyword evidence="1" id="KW-0285">Flavoprotein</keyword>
<dbReference type="Pfam" id="PF19834">
    <property type="entry name" value="DUF6314"/>
    <property type="match status" value="1"/>
</dbReference>
<dbReference type="GO" id="GO:0016491">
    <property type="term" value="F:oxidoreductase activity"/>
    <property type="evidence" value="ECO:0007669"/>
    <property type="project" value="UniProtKB-KW"/>
</dbReference>
<organism evidence="8 9">
    <name type="scientific">Alternaria burnsii</name>
    <dbReference type="NCBI Taxonomy" id="1187904"/>
    <lineage>
        <taxon>Eukaryota</taxon>
        <taxon>Fungi</taxon>
        <taxon>Dikarya</taxon>
        <taxon>Ascomycota</taxon>
        <taxon>Pezizomycotina</taxon>
        <taxon>Dothideomycetes</taxon>
        <taxon>Pleosporomycetidae</taxon>
        <taxon>Pleosporales</taxon>
        <taxon>Pleosporineae</taxon>
        <taxon>Pleosporaceae</taxon>
        <taxon>Alternaria</taxon>
        <taxon>Alternaria sect. Alternaria</taxon>
    </lineage>
</organism>
<feature type="domain" description="FAD/NAD(P)-binding" evidence="6">
    <location>
        <begin position="152"/>
        <end position="361"/>
    </location>
</feature>
<name>A0A8H7B3G2_9PLEO</name>
<evidence type="ECO:0000259" key="7">
    <source>
        <dbReference type="Pfam" id="PF19834"/>
    </source>
</evidence>
<dbReference type="Gene3D" id="3.50.50.60">
    <property type="entry name" value="FAD/NAD(P)-binding domain"/>
    <property type="match status" value="1"/>
</dbReference>
<proteinExistence type="predicted"/>
<dbReference type="PRINTS" id="PR00419">
    <property type="entry name" value="ADXRDTASE"/>
</dbReference>
<dbReference type="EMBL" id="JAAABM010000011">
    <property type="protein sequence ID" value="KAF7674308.1"/>
    <property type="molecule type" value="Genomic_DNA"/>
</dbReference>
<evidence type="ECO:0000256" key="1">
    <source>
        <dbReference type="ARBA" id="ARBA00022630"/>
    </source>
</evidence>
<dbReference type="InterPro" id="IPR045632">
    <property type="entry name" value="DUF6314"/>
</dbReference>
<keyword evidence="2" id="KW-0274">FAD</keyword>
<feature type="domain" description="Complex 1 LYR protein" evidence="5">
    <location>
        <begin position="33"/>
        <end position="75"/>
    </location>
</feature>
<protein>
    <recommendedName>
        <fullName evidence="10">FAD/NAD(P)-binding domain-containing protein</fullName>
    </recommendedName>
</protein>
<evidence type="ECO:0000256" key="4">
    <source>
        <dbReference type="SAM" id="MobiDB-lite"/>
    </source>
</evidence>
<keyword evidence="9" id="KW-1185">Reference proteome</keyword>
<dbReference type="InterPro" id="IPR050346">
    <property type="entry name" value="FMO-like"/>
</dbReference>
<feature type="region of interest" description="Disordered" evidence="4">
    <location>
        <begin position="1"/>
        <end position="20"/>
    </location>
</feature>
<dbReference type="InterPro" id="IPR008011">
    <property type="entry name" value="Complex1_LYR_dom"/>
</dbReference>
<dbReference type="Pfam" id="PF07992">
    <property type="entry name" value="Pyr_redox_2"/>
    <property type="match status" value="1"/>
</dbReference>
<sequence length="894" mass="99588">MLRRYATVASKPPSRLRARGKSPVGLDHFIQRQRVLALWRDIVRSTSNIPDVGARKDMRQFARSEFEQHRSVTDLVCLHSFAFDIQINRDTGSYSVSDFDLLIIILSKLPQALRCRTSCLSAWHPPISPLVIPPLRRYAAQPAMTAHREEQSVCIVGAGPAGIVAARTLKQHGYVVAVYEAADRVGGMWRDGHGGPGEKCSPEMRTNLSRYTVAFSDLPWTSVDLDLSRPAVHPLAAPPMFPRAWQVGRYLEAYVKGFGITDNLLLGKRVVEASLQEDRTWKVTSDDGTGQLDSRTFDRLIVASGFFNKPAGTFDPTPSTSLPNIQHSSKFRSLSELTSSPGKVAVIGGGISGSEAAAQAAFQISNAKYAPNEKTSTHAESRVFHIVNRPFYCLPRHLPQDPQDQDGNFNPAPRFLPLDLVLYNLSRRGNGEISAAISTVPPEKATKGHEFLKASIGCDLSDVGHAELAYAASQTQHPGYTGITDTYMEFVRSGIIVPVRGWVDSVAQASDGVSLDIGLKQYEPWYHGSGKEPTSQSKICDVVGIIEANGYKADLDWLDPCVRGLLADDSTTPNSRIPYLLSRGSVFSRRVPTIGFVGFYEGPYWGVMEMQARLLAQSWAKRDSEQLPSLLSELHRYDDTKRMQEAMNQKPLQVPQFWMADYVGLIEEFARGTGVSRDDSLFGSQTGPTFPSRYHHAGTNAQAKEVVEDVAKVLQASQEDARFVAAAVFTGMQGVWNMTRKIDSHTNTPGGVFVGTAHFHPRQSTDPTTYISEYLYVEQGTFTMDTGLSFPATRRYIYRYNETRDEITAWFVEDDNKSVGALFNTWGFYAPVDNKSGWMAKGYHWCDPDTYRNHCEFKFRGAKIERFMIRYEVEGPKKDYSHESWYERAGANGS</sequence>
<feature type="domain" description="DUF6314" evidence="7">
    <location>
        <begin position="732"/>
        <end position="888"/>
    </location>
</feature>
<dbReference type="CDD" id="cd20262">
    <property type="entry name" value="Complex1_LYR_LYRM2"/>
    <property type="match status" value="1"/>
</dbReference>
<comment type="caution">
    <text evidence="8">The sequence shown here is derived from an EMBL/GenBank/DDBJ whole genome shotgun (WGS) entry which is preliminary data.</text>
</comment>
<dbReference type="InterPro" id="IPR036188">
    <property type="entry name" value="FAD/NAD-bd_sf"/>
</dbReference>
<dbReference type="RefSeq" id="XP_038784622.1">
    <property type="nucleotide sequence ID" value="XM_038933121.1"/>
</dbReference>
<evidence type="ECO:0000256" key="2">
    <source>
        <dbReference type="ARBA" id="ARBA00022827"/>
    </source>
</evidence>